<dbReference type="HOGENOM" id="CLU_2433619_0_0_1"/>
<sequence length="91" mass="10504">RNGWQDVTFHDGSVYHGEWREGQRSGQGKQTYALTGNRYEGTWKDGRWDGPGRLFLANGLSMRREEVRMTRARSSSYSGEWKAGRRHGRGI</sequence>
<keyword evidence="1" id="KW-0677">Repeat</keyword>
<dbReference type="OrthoDB" id="270720at2759"/>
<reference evidence="3" key="3">
    <citation type="submission" date="2016-03" db="UniProtKB">
        <authorList>
            <consortium name="EnsemblProtists"/>
        </authorList>
    </citation>
    <scope>IDENTIFICATION</scope>
</reference>
<dbReference type="Pfam" id="PF02493">
    <property type="entry name" value="MORN"/>
    <property type="match status" value="3"/>
</dbReference>
<dbReference type="KEGG" id="gtt:GUITHDRAFT_53880"/>
<dbReference type="OMA" id="QSCDKEF"/>
<dbReference type="AlphaFoldDB" id="L1JM10"/>
<feature type="non-terminal residue" evidence="2">
    <location>
        <position position="91"/>
    </location>
</feature>
<dbReference type="InterPro" id="IPR003409">
    <property type="entry name" value="MORN"/>
</dbReference>
<dbReference type="GeneID" id="17306106"/>
<reference evidence="2 4" key="1">
    <citation type="journal article" date="2012" name="Nature">
        <title>Algal genomes reveal evolutionary mosaicism and the fate of nucleomorphs.</title>
        <authorList>
            <consortium name="DOE Joint Genome Institute"/>
            <person name="Curtis B.A."/>
            <person name="Tanifuji G."/>
            <person name="Burki F."/>
            <person name="Gruber A."/>
            <person name="Irimia M."/>
            <person name="Maruyama S."/>
            <person name="Arias M.C."/>
            <person name="Ball S.G."/>
            <person name="Gile G.H."/>
            <person name="Hirakawa Y."/>
            <person name="Hopkins J.F."/>
            <person name="Kuo A."/>
            <person name="Rensing S.A."/>
            <person name="Schmutz J."/>
            <person name="Symeonidi A."/>
            <person name="Elias M."/>
            <person name="Eveleigh R.J."/>
            <person name="Herman E.K."/>
            <person name="Klute M.J."/>
            <person name="Nakayama T."/>
            <person name="Obornik M."/>
            <person name="Reyes-Prieto A."/>
            <person name="Armbrust E.V."/>
            <person name="Aves S.J."/>
            <person name="Beiko R.G."/>
            <person name="Coutinho P."/>
            <person name="Dacks J.B."/>
            <person name="Durnford D.G."/>
            <person name="Fast N.M."/>
            <person name="Green B.R."/>
            <person name="Grisdale C.J."/>
            <person name="Hempel F."/>
            <person name="Henrissat B."/>
            <person name="Hoppner M.P."/>
            <person name="Ishida K."/>
            <person name="Kim E."/>
            <person name="Koreny L."/>
            <person name="Kroth P.G."/>
            <person name="Liu Y."/>
            <person name="Malik S.B."/>
            <person name="Maier U.G."/>
            <person name="McRose D."/>
            <person name="Mock T."/>
            <person name="Neilson J.A."/>
            <person name="Onodera N.T."/>
            <person name="Poole A.M."/>
            <person name="Pritham E.J."/>
            <person name="Richards T.A."/>
            <person name="Rocap G."/>
            <person name="Roy S.W."/>
            <person name="Sarai C."/>
            <person name="Schaack S."/>
            <person name="Shirato S."/>
            <person name="Slamovits C.H."/>
            <person name="Spencer D.F."/>
            <person name="Suzuki S."/>
            <person name="Worden A.Z."/>
            <person name="Zauner S."/>
            <person name="Barry K."/>
            <person name="Bell C."/>
            <person name="Bharti A.K."/>
            <person name="Crow J.A."/>
            <person name="Grimwood J."/>
            <person name="Kramer R."/>
            <person name="Lindquist E."/>
            <person name="Lucas S."/>
            <person name="Salamov A."/>
            <person name="McFadden G.I."/>
            <person name="Lane C.E."/>
            <person name="Keeling P.J."/>
            <person name="Gray M.W."/>
            <person name="Grigoriev I.V."/>
            <person name="Archibald J.M."/>
        </authorList>
    </citation>
    <scope>NUCLEOTIDE SEQUENCE</scope>
    <source>
        <strain evidence="2 4">CCMP2712</strain>
    </source>
</reference>
<dbReference type="EMBL" id="JH992982">
    <property type="protein sequence ID" value="EKX49427.1"/>
    <property type="molecule type" value="Genomic_DNA"/>
</dbReference>
<dbReference type="SUPFAM" id="SSF82185">
    <property type="entry name" value="Histone H3 K4-specific methyltransferase SET7/9 N-terminal domain"/>
    <property type="match status" value="1"/>
</dbReference>
<protein>
    <submittedName>
        <fullName evidence="2 3">Uncharacterized protein</fullName>
    </submittedName>
</protein>
<dbReference type="RefSeq" id="XP_005836407.1">
    <property type="nucleotide sequence ID" value="XM_005836350.1"/>
</dbReference>
<accession>L1JM10</accession>
<dbReference type="PaxDb" id="55529-EKX49427"/>
<keyword evidence="4" id="KW-1185">Reference proteome</keyword>
<dbReference type="Gene3D" id="2.20.110.10">
    <property type="entry name" value="Histone H3 K4-specific methyltransferase SET7/9 N-terminal domain"/>
    <property type="match status" value="1"/>
</dbReference>
<evidence type="ECO:0000313" key="4">
    <source>
        <dbReference type="Proteomes" id="UP000011087"/>
    </source>
</evidence>
<organism evidence="2">
    <name type="scientific">Guillardia theta (strain CCMP2712)</name>
    <name type="common">Cryptophyte</name>
    <dbReference type="NCBI Taxonomy" id="905079"/>
    <lineage>
        <taxon>Eukaryota</taxon>
        <taxon>Cryptophyceae</taxon>
        <taxon>Pyrenomonadales</taxon>
        <taxon>Geminigeraceae</taxon>
        <taxon>Guillardia</taxon>
    </lineage>
</organism>
<gene>
    <name evidence="2" type="ORF">GUITHDRAFT_53880</name>
</gene>
<evidence type="ECO:0000313" key="2">
    <source>
        <dbReference type="EMBL" id="EKX49427.1"/>
    </source>
</evidence>
<dbReference type="SMART" id="SM00698">
    <property type="entry name" value="MORN"/>
    <property type="match status" value="3"/>
</dbReference>
<reference evidence="4" key="2">
    <citation type="submission" date="2012-11" db="EMBL/GenBank/DDBJ databases">
        <authorList>
            <person name="Kuo A."/>
            <person name="Curtis B.A."/>
            <person name="Tanifuji G."/>
            <person name="Burki F."/>
            <person name="Gruber A."/>
            <person name="Irimia M."/>
            <person name="Maruyama S."/>
            <person name="Arias M.C."/>
            <person name="Ball S.G."/>
            <person name="Gile G.H."/>
            <person name="Hirakawa Y."/>
            <person name="Hopkins J.F."/>
            <person name="Rensing S.A."/>
            <person name="Schmutz J."/>
            <person name="Symeonidi A."/>
            <person name="Elias M."/>
            <person name="Eveleigh R.J."/>
            <person name="Herman E.K."/>
            <person name="Klute M.J."/>
            <person name="Nakayama T."/>
            <person name="Obornik M."/>
            <person name="Reyes-Prieto A."/>
            <person name="Armbrust E.V."/>
            <person name="Aves S.J."/>
            <person name="Beiko R.G."/>
            <person name="Coutinho P."/>
            <person name="Dacks J.B."/>
            <person name="Durnford D.G."/>
            <person name="Fast N.M."/>
            <person name="Green B.R."/>
            <person name="Grisdale C."/>
            <person name="Hempe F."/>
            <person name="Henrissat B."/>
            <person name="Hoppner M.P."/>
            <person name="Ishida K.-I."/>
            <person name="Kim E."/>
            <person name="Koreny L."/>
            <person name="Kroth P.G."/>
            <person name="Liu Y."/>
            <person name="Malik S.-B."/>
            <person name="Maier U.G."/>
            <person name="McRose D."/>
            <person name="Mock T."/>
            <person name="Neilson J.A."/>
            <person name="Onodera N.T."/>
            <person name="Poole A.M."/>
            <person name="Pritham E.J."/>
            <person name="Richards T.A."/>
            <person name="Rocap G."/>
            <person name="Roy S.W."/>
            <person name="Sarai C."/>
            <person name="Schaack S."/>
            <person name="Shirato S."/>
            <person name="Slamovits C.H."/>
            <person name="Spencer D.F."/>
            <person name="Suzuki S."/>
            <person name="Worden A.Z."/>
            <person name="Zauner S."/>
            <person name="Barry K."/>
            <person name="Bell C."/>
            <person name="Bharti A.K."/>
            <person name="Crow J.A."/>
            <person name="Grimwood J."/>
            <person name="Kramer R."/>
            <person name="Lindquist E."/>
            <person name="Lucas S."/>
            <person name="Salamov A."/>
            <person name="McFadden G.I."/>
            <person name="Lane C.E."/>
            <person name="Keeling P.J."/>
            <person name="Gray M.W."/>
            <person name="Grigoriev I.V."/>
            <person name="Archibald J.M."/>
        </authorList>
    </citation>
    <scope>NUCLEOTIDE SEQUENCE</scope>
    <source>
        <strain evidence="4">CCMP2712</strain>
    </source>
</reference>
<feature type="non-terminal residue" evidence="2">
    <location>
        <position position="1"/>
    </location>
</feature>
<dbReference type="PANTHER" id="PTHR43215:SF14">
    <property type="entry name" value="RADIAL SPOKE HEAD 1 HOMOLOG"/>
    <property type="match status" value="1"/>
</dbReference>
<dbReference type="PANTHER" id="PTHR43215">
    <property type="entry name" value="RADIAL SPOKE HEAD 1 HOMOLOG"/>
    <property type="match status" value="1"/>
</dbReference>
<dbReference type="EnsemblProtists" id="EKX49427">
    <property type="protein sequence ID" value="EKX49427"/>
    <property type="gene ID" value="GUITHDRAFT_53880"/>
</dbReference>
<evidence type="ECO:0000256" key="1">
    <source>
        <dbReference type="ARBA" id="ARBA00022737"/>
    </source>
</evidence>
<proteinExistence type="predicted"/>
<evidence type="ECO:0000313" key="3">
    <source>
        <dbReference type="EnsemblProtists" id="EKX49427"/>
    </source>
</evidence>
<dbReference type="Proteomes" id="UP000011087">
    <property type="component" value="Unassembled WGS sequence"/>
</dbReference>
<name>L1JM10_GUITC</name>